<evidence type="ECO:0000313" key="8">
    <source>
        <dbReference type="EMBL" id="MVQ33559.1"/>
    </source>
</evidence>
<evidence type="ECO:0000256" key="2">
    <source>
        <dbReference type="ARBA" id="ARBA00022475"/>
    </source>
</evidence>
<name>A0ABW9U0D5_9BACL</name>
<reference evidence="8 9" key="1">
    <citation type="submission" date="2019-12" db="EMBL/GenBank/DDBJ databases">
        <authorList>
            <person name="Huq M.A."/>
        </authorList>
    </citation>
    <scope>NUCLEOTIDE SEQUENCE [LARGE SCALE GENOMIC DNA]</scope>
    <source>
        <strain evidence="8 9">MAH-34</strain>
    </source>
</reference>
<keyword evidence="9" id="KW-1185">Reference proteome</keyword>
<comment type="subcellular location">
    <subcellularLocation>
        <location evidence="1">Cell membrane</location>
        <topology evidence="1">Multi-pass membrane protein</topology>
    </subcellularLocation>
</comment>
<sequence length="439" mass="48475">MKSLFKRWGMHMNRTWTVIKFTYLTRFRSKSFRVMSLILVVLLSVLIHLPTIMEKLSSHEATKIGVFPGKQEQVAEKLAAFYNTQQKPDIVIVPLQDAGSAAANEALAKKQITDKSIKGYLEFTDTTVAGFPKTVYKSEGTMEFSLKNKLQTALQLVKTDVVLQGAGIAPEQKANMQAPVSLETVQILMNNEGAAGKTESQMVMSYALVYVMLFMLYMGVIGFGNMVAMEITAEKSSRVMELLITSVSPLKQMFGKIVGICLLALTQIALSIAVGVANLSLSSSSQLVSQFNLKWENLPASLIAYFLIFYLLGFFIYATVFAAVGSLVSRTEDVGQAIMPVTMLVVAAFMIAIFGLNNPNTGFVVTMSFVPFFSPLIMFLRIGMSSPALWEIGLSIVIQLVSIGAMAWVAAKIYRTGVLMYGKRPTWRELRKAMRAYKV</sequence>
<dbReference type="Proteomes" id="UP000467637">
    <property type="component" value="Unassembled WGS sequence"/>
</dbReference>
<dbReference type="InterPro" id="IPR051449">
    <property type="entry name" value="ABC-2_transporter_component"/>
</dbReference>
<proteinExistence type="predicted"/>
<comment type="caution">
    <text evidence="8">The sequence shown here is derived from an EMBL/GenBank/DDBJ whole genome shotgun (WGS) entry which is preliminary data.</text>
</comment>
<protein>
    <submittedName>
        <fullName evidence="8">ABC transporter permease</fullName>
    </submittedName>
</protein>
<dbReference type="EMBL" id="WSEM01000004">
    <property type="protein sequence ID" value="MVQ33559.1"/>
    <property type="molecule type" value="Genomic_DNA"/>
</dbReference>
<accession>A0ABW9U0D5</accession>
<evidence type="ECO:0000256" key="1">
    <source>
        <dbReference type="ARBA" id="ARBA00004651"/>
    </source>
</evidence>
<dbReference type="InterPro" id="IPR013525">
    <property type="entry name" value="ABC2_TM"/>
</dbReference>
<evidence type="ECO:0000256" key="4">
    <source>
        <dbReference type="ARBA" id="ARBA00022989"/>
    </source>
</evidence>
<evidence type="ECO:0000259" key="7">
    <source>
        <dbReference type="Pfam" id="PF12698"/>
    </source>
</evidence>
<keyword evidence="2" id="KW-1003">Cell membrane</keyword>
<feature type="transmembrane region" description="Helical" evidence="6">
    <location>
        <begin position="302"/>
        <end position="325"/>
    </location>
</feature>
<feature type="domain" description="ABC-2 type transporter transmembrane" evidence="7">
    <location>
        <begin position="30"/>
        <end position="411"/>
    </location>
</feature>
<evidence type="ECO:0000256" key="3">
    <source>
        <dbReference type="ARBA" id="ARBA00022692"/>
    </source>
</evidence>
<gene>
    <name evidence="8" type="ORF">GON05_02745</name>
</gene>
<dbReference type="PANTHER" id="PTHR30294:SF29">
    <property type="entry name" value="MULTIDRUG ABC TRANSPORTER PERMEASE YBHS-RELATED"/>
    <property type="match status" value="1"/>
</dbReference>
<feature type="transmembrane region" description="Helical" evidence="6">
    <location>
        <begin position="257"/>
        <end position="282"/>
    </location>
</feature>
<feature type="transmembrane region" description="Helical" evidence="6">
    <location>
        <begin position="337"/>
        <end position="356"/>
    </location>
</feature>
<feature type="transmembrane region" description="Helical" evidence="6">
    <location>
        <begin position="362"/>
        <end position="380"/>
    </location>
</feature>
<keyword evidence="3 6" id="KW-0812">Transmembrane</keyword>
<keyword evidence="5 6" id="KW-0472">Membrane</keyword>
<feature type="transmembrane region" description="Helical" evidence="6">
    <location>
        <begin position="207"/>
        <end position="228"/>
    </location>
</feature>
<feature type="transmembrane region" description="Helical" evidence="6">
    <location>
        <begin position="392"/>
        <end position="411"/>
    </location>
</feature>
<organism evidence="8 9">
    <name type="scientific">Paenibacillus anseongense</name>
    <dbReference type="NCBI Taxonomy" id="2682845"/>
    <lineage>
        <taxon>Bacteria</taxon>
        <taxon>Bacillati</taxon>
        <taxon>Bacillota</taxon>
        <taxon>Bacilli</taxon>
        <taxon>Bacillales</taxon>
        <taxon>Paenibacillaceae</taxon>
        <taxon>Paenibacillus</taxon>
    </lineage>
</organism>
<evidence type="ECO:0000256" key="5">
    <source>
        <dbReference type="ARBA" id="ARBA00023136"/>
    </source>
</evidence>
<evidence type="ECO:0000313" key="9">
    <source>
        <dbReference type="Proteomes" id="UP000467637"/>
    </source>
</evidence>
<dbReference type="PANTHER" id="PTHR30294">
    <property type="entry name" value="MEMBRANE COMPONENT OF ABC TRANSPORTER YHHJ-RELATED"/>
    <property type="match status" value="1"/>
</dbReference>
<keyword evidence="4 6" id="KW-1133">Transmembrane helix</keyword>
<evidence type="ECO:0000256" key="6">
    <source>
        <dbReference type="SAM" id="Phobius"/>
    </source>
</evidence>
<dbReference type="Pfam" id="PF12698">
    <property type="entry name" value="ABC2_membrane_3"/>
    <property type="match status" value="1"/>
</dbReference>